<reference evidence="1 2" key="1">
    <citation type="submission" date="2019-03" db="EMBL/GenBank/DDBJ databases">
        <title>Sapientia aquatica gen. nov., sp. nov., isolated from a crater lake.</title>
        <authorList>
            <person name="Felfoldi T."/>
            <person name="Szabo A."/>
            <person name="Toth E."/>
            <person name="Schumann P."/>
            <person name="Keki Z."/>
            <person name="Marialigeti K."/>
            <person name="Mathe I."/>
        </authorList>
    </citation>
    <scope>NUCLEOTIDE SEQUENCE [LARGE SCALE GENOMIC DNA]</scope>
    <source>
        <strain evidence="1 2">SA-152</strain>
    </source>
</reference>
<dbReference type="Proteomes" id="UP000294829">
    <property type="component" value="Unassembled WGS sequence"/>
</dbReference>
<evidence type="ECO:0000313" key="2">
    <source>
        <dbReference type="Proteomes" id="UP000294829"/>
    </source>
</evidence>
<proteinExistence type="predicted"/>
<dbReference type="AlphaFoldDB" id="A0A4R5W458"/>
<protein>
    <submittedName>
        <fullName evidence="1">Uncharacterized protein</fullName>
    </submittedName>
</protein>
<organism evidence="1 2">
    <name type="scientific">Sapientia aquatica</name>
    <dbReference type="NCBI Taxonomy" id="1549640"/>
    <lineage>
        <taxon>Bacteria</taxon>
        <taxon>Pseudomonadati</taxon>
        <taxon>Pseudomonadota</taxon>
        <taxon>Betaproteobacteria</taxon>
        <taxon>Burkholderiales</taxon>
        <taxon>Oxalobacteraceae</taxon>
        <taxon>Sapientia</taxon>
    </lineage>
</organism>
<keyword evidence="2" id="KW-1185">Reference proteome</keyword>
<gene>
    <name evidence="1" type="ORF">E2I14_07395</name>
</gene>
<name>A0A4R5W458_9BURK</name>
<comment type="caution">
    <text evidence="1">The sequence shown here is derived from an EMBL/GenBank/DDBJ whole genome shotgun (WGS) entry which is preliminary data.</text>
</comment>
<accession>A0A4R5W458</accession>
<evidence type="ECO:0000313" key="1">
    <source>
        <dbReference type="EMBL" id="TDK67563.1"/>
    </source>
</evidence>
<dbReference type="EMBL" id="SMYL01000002">
    <property type="protein sequence ID" value="TDK67563.1"/>
    <property type="molecule type" value="Genomic_DNA"/>
</dbReference>
<sequence>MMINKDTGDWLSAQQAVRPDGTEVGNLPLVNKKLPPLYQASTMIGAPYSQRTAAQYCSAIDFAINMEGLDGLVFLELWRRGAWSEISMCFPEFRRVAQDEMIAN</sequence>
<dbReference type="RefSeq" id="WP_133326936.1">
    <property type="nucleotide sequence ID" value="NZ_SMYL01000002.1"/>
</dbReference>